<protein>
    <submittedName>
        <fullName evidence="2">Uncharacterized protein</fullName>
    </submittedName>
</protein>
<dbReference type="Gene3D" id="3.40.30.10">
    <property type="entry name" value="Glutaredoxin"/>
    <property type="match status" value="1"/>
</dbReference>
<dbReference type="EMBL" id="CP049274">
    <property type="protein sequence ID" value="QPH85408.1"/>
    <property type="molecule type" value="Genomic_DNA"/>
</dbReference>
<name>A0A1X4MK63_9BACT</name>
<gene>
    <name evidence="2" type="ORF">CVT06_02685</name>
</gene>
<evidence type="ECO:0000313" key="2">
    <source>
        <dbReference type="EMBL" id="QPH85408.1"/>
    </source>
</evidence>
<evidence type="ECO:0000256" key="1">
    <source>
        <dbReference type="ARBA" id="ARBA00023284"/>
    </source>
</evidence>
<dbReference type="InterPro" id="IPR011893">
    <property type="entry name" value="Selenoprotein_Rdx-typ"/>
</dbReference>
<dbReference type="Pfam" id="PF10262">
    <property type="entry name" value="Rdx"/>
    <property type="match status" value="1"/>
</dbReference>
<accession>A0A1X4MK63</accession>
<dbReference type="AlphaFoldDB" id="A0A1X4MK63"/>
<sequence length="62" mass="6899">MKANFSDARVEKVVGDGGNFIVEVNGDVIFSKKDRIGNDEARFPHGEEITTLINKYLKEKSA</sequence>
<organism evidence="2 3">
    <name type="scientific">Campylobacter concisus</name>
    <dbReference type="NCBI Taxonomy" id="199"/>
    <lineage>
        <taxon>Bacteria</taxon>
        <taxon>Pseudomonadati</taxon>
        <taxon>Campylobacterota</taxon>
        <taxon>Epsilonproteobacteria</taxon>
        <taxon>Campylobacterales</taxon>
        <taxon>Campylobacteraceae</taxon>
        <taxon>Campylobacter</taxon>
    </lineage>
</organism>
<proteinExistence type="predicted"/>
<dbReference type="Proteomes" id="UP000594630">
    <property type="component" value="Chromosome"/>
</dbReference>
<reference evidence="2 3" key="1">
    <citation type="journal article" date="2018" name="Emerg. Microbes Infect.">
        <title>Genomic analysis of oral Campylobacter concisus strains identified a potential bacterial molecular marker associated with active Crohn's disease.</title>
        <authorList>
            <person name="Liu F."/>
            <person name="Ma R."/>
            <person name="Tay C.Y.A."/>
            <person name="Octavia S."/>
            <person name="Lan R."/>
            <person name="Chung H.K.L."/>
            <person name="Riordan S.M."/>
            <person name="Grimm M.C."/>
            <person name="Leong R.W."/>
            <person name="Tanaka M.M."/>
            <person name="Connor S."/>
            <person name="Zhang L."/>
        </authorList>
    </citation>
    <scope>NUCLEOTIDE SEQUENCE [LARGE SCALE GENOMIC DNA]</scope>
    <source>
        <strain evidence="2 3">P10CDO-S2</strain>
    </source>
</reference>
<keyword evidence="1" id="KW-0676">Redox-active center</keyword>
<evidence type="ECO:0000313" key="3">
    <source>
        <dbReference type="Proteomes" id="UP000594630"/>
    </source>
</evidence>